<dbReference type="PRINTS" id="PR01185">
    <property type="entry name" value="INTEGRINA"/>
</dbReference>
<evidence type="ECO:0000256" key="3">
    <source>
        <dbReference type="ARBA" id="ARBA00022737"/>
    </source>
</evidence>
<dbReference type="InterPro" id="IPR013519">
    <property type="entry name" value="Int_alpha_beta-p"/>
</dbReference>
<evidence type="ECO:0000313" key="9">
    <source>
        <dbReference type="Proteomes" id="UP001596413"/>
    </source>
</evidence>
<dbReference type="EC" id="3.5.1.28" evidence="8"/>
<comment type="caution">
    <text evidence="8">The sequence shown here is derived from an EMBL/GenBank/DDBJ whole genome shotgun (WGS) entry which is preliminary data.</text>
</comment>
<reference evidence="9" key="1">
    <citation type="journal article" date="2019" name="Int. J. Syst. Evol. Microbiol.">
        <title>The Global Catalogue of Microorganisms (GCM) 10K type strain sequencing project: providing services to taxonomists for standard genome sequencing and annotation.</title>
        <authorList>
            <consortium name="The Broad Institute Genomics Platform"/>
            <consortium name="The Broad Institute Genome Sequencing Center for Infectious Disease"/>
            <person name="Wu L."/>
            <person name="Ma J."/>
        </authorList>
    </citation>
    <scope>NUCLEOTIDE SEQUENCE [LARGE SCALE GENOMIC DNA]</scope>
    <source>
        <strain evidence="9">CGMCC 1.13681</strain>
    </source>
</reference>
<dbReference type="InterPro" id="IPR028994">
    <property type="entry name" value="Integrin_alpha_N"/>
</dbReference>
<feature type="domain" description="N-acetylmuramoyl-L-alanine amidase" evidence="6">
    <location>
        <begin position="290"/>
        <end position="452"/>
    </location>
</feature>
<dbReference type="Pfam" id="PF01839">
    <property type="entry name" value="FG-GAP"/>
    <property type="match status" value="3"/>
</dbReference>
<dbReference type="SMART" id="SM00701">
    <property type="entry name" value="PGRP"/>
    <property type="match status" value="1"/>
</dbReference>
<dbReference type="Gene3D" id="2.130.10.130">
    <property type="entry name" value="Integrin alpha, N-terminal"/>
    <property type="match status" value="3"/>
</dbReference>
<dbReference type="PANTHER" id="PTHR11022:SF41">
    <property type="entry name" value="PEPTIDOGLYCAN-RECOGNITION PROTEIN LC-RELATED"/>
    <property type="match status" value="1"/>
</dbReference>
<keyword evidence="4" id="KW-0325">Glycoprotein</keyword>
<accession>A0ABW2GCS4</accession>
<feature type="region of interest" description="Disordered" evidence="5">
    <location>
        <begin position="175"/>
        <end position="272"/>
    </location>
</feature>
<dbReference type="SMART" id="SM00191">
    <property type="entry name" value="Int_alpha"/>
    <property type="match status" value="6"/>
</dbReference>
<organism evidence="8 9">
    <name type="scientific">Streptomyces polyrhachis</name>
    <dbReference type="NCBI Taxonomy" id="1282885"/>
    <lineage>
        <taxon>Bacteria</taxon>
        <taxon>Bacillati</taxon>
        <taxon>Actinomycetota</taxon>
        <taxon>Actinomycetes</taxon>
        <taxon>Kitasatosporales</taxon>
        <taxon>Streptomycetaceae</taxon>
        <taxon>Streptomyces</taxon>
    </lineage>
</organism>
<dbReference type="InterPro" id="IPR002502">
    <property type="entry name" value="Amidase_domain"/>
</dbReference>
<dbReference type="SMART" id="SM00644">
    <property type="entry name" value="Ami_2"/>
    <property type="match status" value="1"/>
</dbReference>
<gene>
    <name evidence="8" type="ORF">ACFQLX_04155</name>
</gene>
<evidence type="ECO:0000259" key="7">
    <source>
        <dbReference type="SMART" id="SM00701"/>
    </source>
</evidence>
<feature type="compositionally biased region" description="Pro residues" evidence="5">
    <location>
        <begin position="250"/>
        <end position="262"/>
    </location>
</feature>
<evidence type="ECO:0000256" key="1">
    <source>
        <dbReference type="ARBA" id="ARBA00007553"/>
    </source>
</evidence>
<dbReference type="PROSITE" id="PS51470">
    <property type="entry name" value="FG_GAP"/>
    <property type="match status" value="2"/>
</dbReference>
<dbReference type="GO" id="GO:0008745">
    <property type="term" value="F:N-acetylmuramoyl-L-alanine amidase activity"/>
    <property type="evidence" value="ECO:0007669"/>
    <property type="project" value="UniProtKB-EC"/>
</dbReference>
<dbReference type="InterPro" id="IPR006619">
    <property type="entry name" value="PGRP_domain_met/bac"/>
</dbReference>
<sequence length="911" mass="92015">MFKRKAHAYRPLTLKRRAWLTLGAVVLGGAGAVTIAVASPEDAPRPDPVEARKSGLRSLGLAGTAAKKQLGRTETKQFSLVGLSWDKAGQELDGTIQIRTRSLETGEWTGWQPVSAEADMPDEVTPEMRGGSGTRWVGPSDAAEARVVAADATEHPLPQGLELVLVDPGVTAAEAKAAEPGSDDFDTASFSVQDTTTGTSTTTGGTTTGTSTTTGGTTTGTSTTTGETTTGTSTTTGETTTGTSTTGGEEPPPVQPTPPAPRPSTVAKPPIKPRSTWATAADEALVAERVAADPREYLDKIDVAFVHHTAEGTNYTCAQSSQMVRGVFIFHTQQNEWKDIGYNFVVDKCGQIFEGMSGGMDLPVKGAHTYGYNSYSTGIALLGTYSTQAPTRAAQESIARIAAWKLGMYGVSPTSQVTLAQMAGDPAEPTGVKDTFYRIAGHRDGYATECPGQKLYDRLPKIRAAAASPGISHALKTTDLRSAGGTAAADGIGDLFVGLPKDASAKGAVKIVPGGDDGPVSAARMTLTQDSAGVPGGGEAGDGFGSTTAVGDLNGDGVADLAVGSPGEDLGAYTDAGYVTFLYGPALNTGGAVGGTKTGAKLGSALTTGDFNGDGKADLFSAGTGNSGSWWTRDSASGRTAGGTLTTATGAVSFPAATSGDFNRDGYADVMLSYRDQGLKGRLLSFKGSATGLVKGAVLATPGGRSLAAGDVNGDLIDDLVVGQPYGSESAGNTGGQITTLQGATGGWTSTTVKKVLHQDSTGVAGGSESGDAFGQSVSVNDVNGDGYGDVLVGAPREDLSAKTDAGMAWLLKGASTGLTPTGWTWTQDSSGIAGGAESGDRLGSTAVLADLSGYGRADLAIGVDGEDTGNGTILQLDAGSTGISNTGGAYYGTTALGASPGLRIGSVLAP</sequence>
<dbReference type="InterPro" id="IPR015510">
    <property type="entry name" value="PGRP"/>
</dbReference>
<dbReference type="PANTHER" id="PTHR11022">
    <property type="entry name" value="PEPTIDOGLYCAN RECOGNITION PROTEIN"/>
    <property type="match status" value="1"/>
</dbReference>
<dbReference type="CDD" id="cd06583">
    <property type="entry name" value="PGRP"/>
    <property type="match status" value="1"/>
</dbReference>
<proteinExistence type="inferred from homology"/>
<dbReference type="RefSeq" id="WP_386412003.1">
    <property type="nucleotide sequence ID" value="NZ_JBHSZO010000004.1"/>
</dbReference>
<dbReference type="Proteomes" id="UP001596413">
    <property type="component" value="Unassembled WGS sequence"/>
</dbReference>
<evidence type="ECO:0000256" key="5">
    <source>
        <dbReference type="SAM" id="MobiDB-lite"/>
    </source>
</evidence>
<keyword evidence="9" id="KW-1185">Reference proteome</keyword>
<feature type="domain" description="Peptidoglycan recognition protein family" evidence="7">
    <location>
        <begin position="269"/>
        <end position="425"/>
    </location>
</feature>
<keyword evidence="2" id="KW-0732">Signal</keyword>
<evidence type="ECO:0000256" key="2">
    <source>
        <dbReference type="ARBA" id="ARBA00022729"/>
    </source>
</evidence>
<evidence type="ECO:0000313" key="8">
    <source>
        <dbReference type="EMBL" id="MFC7217368.1"/>
    </source>
</evidence>
<dbReference type="Pfam" id="PF01510">
    <property type="entry name" value="Amidase_2"/>
    <property type="match status" value="1"/>
</dbReference>
<feature type="compositionally biased region" description="Low complexity" evidence="5">
    <location>
        <begin position="195"/>
        <end position="249"/>
    </location>
</feature>
<dbReference type="SUPFAM" id="SSF69318">
    <property type="entry name" value="Integrin alpha N-terminal domain"/>
    <property type="match status" value="1"/>
</dbReference>
<dbReference type="EMBL" id="JBHSZO010000004">
    <property type="protein sequence ID" value="MFC7217368.1"/>
    <property type="molecule type" value="Genomic_DNA"/>
</dbReference>
<comment type="similarity">
    <text evidence="1">Belongs to the N-acetylmuramoyl-L-alanine amidase 2 family.</text>
</comment>
<dbReference type="Gene3D" id="3.40.80.10">
    <property type="entry name" value="Peptidoglycan recognition protein-like"/>
    <property type="match status" value="1"/>
</dbReference>
<name>A0ABW2GCS4_9ACTN</name>
<dbReference type="Pfam" id="PF13517">
    <property type="entry name" value="FG-GAP_3"/>
    <property type="match status" value="1"/>
</dbReference>
<dbReference type="SUPFAM" id="SSF55846">
    <property type="entry name" value="N-acetylmuramoyl-L-alanine amidase-like"/>
    <property type="match status" value="1"/>
</dbReference>
<dbReference type="InterPro" id="IPR000413">
    <property type="entry name" value="Integrin_alpha"/>
</dbReference>
<keyword evidence="3" id="KW-0677">Repeat</keyword>
<dbReference type="InterPro" id="IPR013517">
    <property type="entry name" value="FG-GAP"/>
</dbReference>
<keyword evidence="8" id="KW-0378">Hydrolase</keyword>
<evidence type="ECO:0000256" key="4">
    <source>
        <dbReference type="ARBA" id="ARBA00023180"/>
    </source>
</evidence>
<protein>
    <submittedName>
        <fullName evidence="8">N-acetylmuramoyl-L-alanine amidase</fullName>
        <ecNumber evidence="8">3.5.1.28</ecNumber>
    </submittedName>
</protein>
<dbReference type="InterPro" id="IPR036505">
    <property type="entry name" value="Amidase/PGRP_sf"/>
</dbReference>
<evidence type="ECO:0000259" key="6">
    <source>
        <dbReference type="SMART" id="SM00644"/>
    </source>
</evidence>